<keyword evidence="2" id="KW-1185">Reference proteome</keyword>
<dbReference type="EMBL" id="CP000654">
    <property type="protein sequence ID" value="ABP62864.1"/>
    <property type="molecule type" value="Genomic_DNA"/>
</dbReference>
<name>A0A9J9L024_ENT38</name>
<keyword evidence="1" id="KW-0614">Plasmid</keyword>
<gene>
    <name evidence="1" type="ordered locus">Ent638_4259</name>
</gene>
<geneLocation type="plasmid" evidence="1 2">
    <name>pENTE01</name>
</geneLocation>
<dbReference type="AlphaFoldDB" id="A0A9J9L024"/>
<organism evidence="1 2">
    <name type="scientific">Enterobacter sp. (strain 638)</name>
    <dbReference type="NCBI Taxonomy" id="399742"/>
    <lineage>
        <taxon>Bacteria</taxon>
        <taxon>Pseudomonadati</taxon>
        <taxon>Pseudomonadota</taxon>
        <taxon>Gammaproteobacteria</taxon>
        <taxon>Enterobacterales</taxon>
        <taxon>Enterobacteriaceae</taxon>
        <taxon>Enterobacter</taxon>
    </lineage>
</organism>
<sequence>MIALAGMIIRNAVILISEIDSIYLAHRHSSLHVVTDLLKGALTFAESAVQHTITGHVTNAGFPPRGRRQRFWNEEYLMMTEQTDAFARASLDNFSGYGQCTMKSKSLAD</sequence>
<protein>
    <submittedName>
        <fullName evidence="1">Uncharacterized protein</fullName>
    </submittedName>
</protein>
<dbReference type="Proteomes" id="UP000000230">
    <property type="component" value="Plasmid pENTE01"/>
</dbReference>
<evidence type="ECO:0000313" key="2">
    <source>
        <dbReference type="Proteomes" id="UP000000230"/>
    </source>
</evidence>
<reference evidence="2" key="1">
    <citation type="journal article" date="2010" name="PLoS Genet.">
        <title>Genome sequence of the plant growth promoting endophytic bacterium Enterobacter sp. 638.</title>
        <authorList>
            <person name="Taghavi S."/>
            <person name="van der Lelie D."/>
            <person name="Hoffman A."/>
            <person name="Zhang Y.B."/>
            <person name="Walla M.D."/>
            <person name="Vangronsveld J."/>
            <person name="Newman L."/>
            <person name="Monchy S."/>
        </authorList>
    </citation>
    <scope>NUCLEOTIDE SEQUENCE [LARGE SCALE GENOMIC DNA]</scope>
    <source>
        <strain evidence="2">638</strain>
    </source>
</reference>
<proteinExistence type="predicted"/>
<accession>A0A9J9L024</accession>
<evidence type="ECO:0000313" key="1">
    <source>
        <dbReference type="EMBL" id="ABP62864.1"/>
    </source>
</evidence>
<dbReference type="KEGG" id="ent:Ent638_4259"/>